<keyword evidence="4" id="KW-0328">Glycosyltransferase</keyword>
<dbReference type="Pfam" id="PF13439">
    <property type="entry name" value="Glyco_transf_4"/>
    <property type="match status" value="1"/>
</dbReference>
<evidence type="ECO:0000259" key="2">
    <source>
        <dbReference type="Pfam" id="PF00534"/>
    </source>
</evidence>
<accession>A0ABX8RCB0</accession>
<organism evidence="4 5">
    <name type="scientific">Crassaminicella indica</name>
    <dbReference type="NCBI Taxonomy" id="2855394"/>
    <lineage>
        <taxon>Bacteria</taxon>
        <taxon>Bacillati</taxon>
        <taxon>Bacillota</taxon>
        <taxon>Clostridia</taxon>
        <taxon>Eubacteriales</taxon>
        <taxon>Clostridiaceae</taxon>
        <taxon>Crassaminicella</taxon>
    </lineage>
</organism>
<dbReference type="PANTHER" id="PTHR46401">
    <property type="entry name" value="GLYCOSYLTRANSFERASE WBBK-RELATED"/>
    <property type="match status" value="1"/>
</dbReference>
<protein>
    <submittedName>
        <fullName evidence="4">Glycosyltransferase</fullName>
        <ecNumber evidence="4">2.4.-.-</ecNumber>
    </submittedName>
</protein>
<evidence type="ECO:0000313" key="4">
    <source>
        <dbReference type="EMBL" id="QXM06679.1"/>
    </source>
</evidence>
<feature type="domain" description="Glycosyl transferase family 1" evidence="2">
    <location>
        <begin position="174"/>
        <end position="335"/>
    </location>
</feature>
<keyword evidence="1 4" id="KW-0808">Transferase</keyword>
<proteinExistence type="predicted"/>
<sequence>MKIMVLVPSLQEKGPIIVAENIAKYSNDPNFEYIFVSLRNNSQQDIQRFKNNHIKTYDIGMGKIPFKRDILKIKNIIEQEKPDIIHVHSFWPTIIISKNFSSYRSITTLHNNPMEDFTYQYGEIIGRLMTYFMNKALMKIDKKIAISEYIKNVYCKTGFENIDVIYNGIEDNLKNAEQNIDTEINIVSISVLNKCKNIFKALDIIKLLKDKKIKVKYRIIGDGILKNKIEKYIVNNDIQDIVQLVGKVEREKVFEYIQKSDVLLFTSLSEGFGLVVVESMMMKKPAIVSDIPVMHEIVDNYENGIIAKSDNDYVKAIQFLYKHNNYEIMSNNARKKYESKFRVEKMSIEYEEKYHEMIGR</sequence>
<keyword evidence="5" id="KW-1185">Reference proteome</keyword>
<name>A0ABX8RCB0_9CLOT</name>
<evidence type="ECO:0000259" key="3">
    <source>
        <dbReference type="Pfam" id="PF13439"/>
    </source>
</evidence>
<evidence type="ECO:0000256" key="1">
    <source>
        <dbReference type="ARBA" id="ARBA00022679"/>
    </source>
</evidence>
<dbReference type="PANTHER" id="PTHR46401:SF2">
    <property type="entry name" value="GLYCOSYLTRANSFERASE WBBK-RELATED"/>
    <property type="match status" value="1"/>
</dbReference>
<dbReference type="RefSeq" id="WP_218283375.1">
    <property type="nucleotide sequence ID" value="NZ_CP078093.1"/>
</dbReference>
<evidence type="ECO:0000313" key="5">
    <source>
        <dbReference type="Proteomes" id="UP000886818"/>
    </source>
</evidence>
<dbReference type="Pfam" id="PF00534">
    <property type="entry name" value="Glycos_transf_1"/>
    <property type="match status" value="1"/>
</dbReference>
<reference evidence="4" key="1">
    <citation type="submission" date="2021-07" db="EMBL/GenBank/DDBJ databases">
        <title>Complete genome sequence of Crassaminicella sp. 143-21, isolated from a deep-sea hydrothermal vent.</title>
        <authorList>
            <person name="Li X."/>
        </authorList>
    </citation>
    <scope>NUCLEOTIDE SEQUENCE</scope>
    <source>
        <strain evidence="4">143-21</strain>
    </source>
</reference>
<dbReference type="Proteomes" id="UP000886818">
    <property type="component" value="Chromosome"/>
</dbReference>
<dbReference type="InterPro" id="IPR028098">
    <property type="entry name" value="Glyco_trans_4-like_N"/>
</dbReference>
<dbReference type="InterPro" id="IPR001296">
    <property type="entry name" value="Glyco_trans_1"/>
</dbReference>
<gene>
    <name evidence="4" type="ORF">KVH43_02865</name>
</gene>
<feature type="domain" description="Glycosyltransferase subfamily 4-like N-terminal" evidence="3">
    <location>
        <begin position="32"/>
        <end position="171"/>
    </location>
</feature>
<dbReference type="GO" id="GO:0016757">
    <property type="term" value="F:glycosyltransferase activity"/>
    <property type="evidence" value="ECO:0007669"/>
    <property type="project" value="UniProtKB-KW"/>
</dbReference>
<dbReference type="EMBL" id="CP078093">
    <property type="protein sequence ID" value="QXM06679.1"/>
    <property type="molecule type" value="Genomic_DNA"/>
</dbReference>
<dbReference type="EC" id="2.4.-.-" evidence="4"/>